<dbReference type="RefSeq" id="XP_003867059.1">
    <property type="nucleotide sequence ID" value="XM_003867011.1"/>
</dbReference>
<evidence type="ECO:0000256" key="1">
    <source>
        <dbReference type="SAM" id="Phobius"/>
    </source>
</evidence>
<accession>H8WYY9</accession>
<reference evidence="2 3" key="1">
    <citation type="journal article" date="2012" name="PLoS ONE">
        <title>Sequence and analysis of the genome of the pathogenic yeast Candida orthopsilosis.</title>
        <authorList>
            <person name="Riccombeni A."/>
            <person name="Vidanes G."/>
            <person name="Proux-Wera E."/>
            <person name="Wolfe K.H."/>
            <person name="Butler G."/>
        </authorList>
    </citation>
    <scope>NUCLEOTIDE SEQUENCE [LARGE SCALE GENOMIC DNA]</scope>
    <source>
        <strain evidence="2 3">Co 90-125</strain>
    </source>
</reference>
<keyword evidence="3" id="KW-1185">Reference proteome</keyword>
<evidence type="ECO:0000313" key="3">
    <source>
        <dbReference type="Proteomes" id="UP000005018"/>
    </source>
</evidence>
<evidence type="ECO:0000313" key="2">
    <source>
        <dbReference type="EMBL" id="CCG21621.1"/>
    </source>
</evidence>
<dbReference type="Proteomes" id="UP000005018">
    <property type="component" value="Chromosome 1"/>
</dbReference>
<dbReference type="EMBL" id="HE681719">
    <property type="protein sequence ID" value="CCG21621.1"/>
    <property type="molecule type" value="Genomic_DNA"/>
</dbReference>
<dbReference type="AlphaFoldDB" id="H8WYY9"/>
<organism evidence="2 3">
    <name type="scientific">Candida orthopsilosis (strain 90-125)</name>
    <name type="common">Yeast</name>
    <dbReference type="NCBI Taxonomy" id="1136231"/>
    <lineage>
        <taxon>Eukaryota</taxon>
        <taxon>Fungi</taxon>
        <taxon>Dikarya</taxon>
        <taxon>Ascomycota</taxon>
        <taxon>Saccharomycotina</taxon>
        <taxon>Pichiomycetes</taxon>
        <taxon>Debaryomycetaceae</taxon>
        <taxon>Candida/Lodderomyces clade</taxon>
        <taxon>Candida</taxon>
    </lineage>
</organism>
<feature type="transmembrane region" description="Helical" evidence="1">
    <location>
        <begin position="12"/>
        <end position="32"/>
    </location>
</feature>
<protein>
    <submittedName>
        <fullName evidence="2">Uncharacterized protein</fullName>
    </submittedName>
</protein>
<keyword evidence="1" id="KW-1133">Transmembrane helix</keyword>
<sequence>MRGFYPGYRPHHFGFGGLFIVFGAFILGRMTANPHGPTYWRHQRCGYSHHSTCQCPDCVKYQQYRKEQELSSLNYHQ</sequence>
<proteinExistence type="predicted"/>
<dbReference type="OrthoDB" id="4010908at2759"/>
<dbReference type="HOGENOM" id="CLU_2637827_0_0_1"/>
<keyword evidence="1" id="KW-0472">Membrane</keyword>
<gene>
    <name evidence="2" type="ORF">CORT_0A12360</name>
</gene>
<name>H8WYY9_CANO9</name>
<keyword evidence="1" id="KW-0812">Transmembrane</keyword>
<dbReference type="KEGG" id="cot:CORT_0A12360"/>
<dbReference type="GeneID" id="14537145"/>